<gene>
    <name evidence="3" type="ORF">DDV96_05530</name>
</gene>
<name>A0A2U0I3R0_9FLAO</name>
<protein>
    <recommendedName>
        <fullName evidence="2">VWFA domain-containing protein</fullName>
    </recommendedName>
</protein>
<reference evidence="3 4" key="1">
    <citation type="submission" date="2018-04" db="EMBL/GenBank/DDBJ databases">
        <title>Marixanthomonas spongiae HN-E44 sp. nov., isolated from a marine sponge.</title>
        <authorList>
            <person name="Luo L."/>
            <person name="Zhuang L."/>
        </authorList>
    </citation>
    <scope>NUCLEOTIDE SEQUENCE [LARGE SCALE GENOMIC DNA]</scope>
    <source>
        <strain evidence="3 4">HN-E44</strain>
    </source>
</reference>
<feature type="chain" id="PRO_5015655468" description="VWFA domain-containing protein" evidence="1">
    <location>
        <begin position="20"/>
        <end position="466"/>
    </location>
</feature>
<dbReference type="SUPFAM" id="SSF53300">
    <property type="entry name" value="vWA-like"/>
    <property type="match status" value="1"/>
</dbReference>
<organism evidence="3 4">
    <name type="scientific">Marixanthomonas spongiae</name>
    <dbReference type="NCBI Taxonomy" id="2174845"/>
    <lineage>
        <taxon>Bacteria</taxon>
        <taxon>Pseudomonadati</taxon>
        <taxon>Bacteroidota</taxon>
        <taxon>Flavobacteriia</taxon>
        <taxon>Flavobacteriales</taxon>
        <taxon>Flavobacteriaceae</taxon>
        <taxon>Marixanthomonas</taxon>
    </lineage>
</organism>
<feature type="domain" description="VWFA" evidence="2">
    <location>
        <begin position="30"/>
        <end position="208"/>
    </location>
</feature>
<accession>A0A2U0I3R0</accession>
<evidence type="ECO:0000313" key="4">
    <source>
        <dbReference type="Proteomes" id="UP000245962"/>
    </source>
</evidence>
<keyword evidence="1" id="KW-0732">Signal</keyword>
<comment type="caution">
    <text evidence="3">The sequence shown here is derived from an EMBL/GenBank/DDBJ whole genome shotgun (WGS) entry which is preliminary data.</text>
</comment>
<dbReference type="OrthoDB" id="5348860at2"/>
<evidence type="ECO:0000256" key="1">
    <source>
        <dbReference type="SAM" id="SignalP"/>
    </source>
</evidence>
<proteinExistence type="predicted"/>
<keyword evidence="4" id="KW-1185">Reference proteome</keyword>
<dbReference type="EMBL" id="QEHR01000003">
    <property type="protein sequence ID" value="PVW15729.1"/>
    <property type="molecule type" value="Genomic_DNA"/>
</dbReference>
<dbReference type="PROSITE" id="PS50234">
    <property type="entry name" value="VWFA"/>
    <property type="match status" value="1"/>
</dbReference>
<dbReference type="PANTHER" id="PTHR10166">
    <property type="entry name" value="VOLTAGE-DEPENDENT CALCIUM CHANNEL SUBUNIT ALPHA-2/DELTA-RELATED"/>
    <property type="match status" value="1"/>
</dbReference>
<dbReference type="Pfam" id="PF00092">
    <property type="entry name" value="VWA"/>
    <property type="match status" value="1"/>
</dbReference>
<sequence length="466" mass="50690">MKLNTLFLFLFALVLSTNAQVEQASETPSPIIFIYDASGSMWGQMEGKTKMEIAATVLSESIGDFSEDQKIGLVAYGHRKKGDCRDVETLLPMSNTSKSSVSSTVKSIKPLGKTPLAYSATTVIDQLRKNKEKATIVLITDGIESCDGNICDVVTKAKKEGIDFKLHIVGFGLKNSETEQLKCAAKAGEGNYYDAADASGLGDAMSEVASQTIDKEEGNFGVYAIKNDQPIDAWVLAYKAGTKEKVNALRTYGETRYMFLPAGKYDLLVRPMSSNVQEITVTNVESFEDKKTERTISFDGGKIASTTTNNGKGWDSTVKIKDKDGKVVAGGRTYGRVKELEVNPGIYTVEFQALAMKGLNTFQKLENVAVAAGEVIELAHNFNTGTFFIDAKVGDKSIDTMVSVKEKNTGKAVDGSRTYDRGAEFLLNPATYTVKVTPLGSYKDRKSQSFTIEVKTGESITKTLNF</sequence>
<dbReference type="SMART" id="SM00327">
    <property type="entry name" value="VWA"/>
    <property type="match status" value="1"/>
</dbReference>
<evidence type="ECO:0000313" key="3">
    <source>
        <dbReference type="EMBL" id="PVW15729.1"/>
    </source>
</evidence>
<feature type="signal peptide" evidence="1">
    <location>
        <begin position="1"/>
        <end position="19"/>
    </location>
</feature>
<dbReference type="GO" id="GO:0005891">
    <property type="term" value="C:voltage-gated calcium channel complex"/>
    <property type="evidence" value="ECO:0007669"/>
    <property type="project" value="TreeGrafter"/>
</dbReference>
<dbReference type="AlphaFoldDB" id="A0A2U0I3R0"/>
<dbReference type="InterPro" id="IPR002035">
    <property type="entry name" value="VWF_A"/>
</dbReference>
<dbReference type="InterPro" id="IPR036465">
    <property type="entry name" value="vWFA_dom_sf"/>
</dbReference>
<evidence type="ECO:0000259" key="2">
    <source>
        <dbReference type="PROSITE" id="PS50234"/>
    </source>
</evidence>
<dbReference type="Gene3D" id="3.40.50.410">
    <property type="entry name" value="von Willebrand factor, type A domain"/>
    <property type="match status" value="1"/>
</dbReference>
<dbReference type="GO" id="GO:0005245">
    <property type="term" value="F:voltage-gated calcium channel activity"/>
    <property type="evidence" value="ECO:0007669"/>
    <property type="project" value="TreeGrafter"/>
</dbReference>
<dbReference type="PANTHER" id="PTHR10166:SF37">
    <property type="entry name" value="STOLID, ISOFORM H"/>
    <property type="match status" value="1"/>
</dbReference>
<dbReference type="RefSeq" id="WP_116693751.1">
    <property type="nucleotide sequence ID" value="NZ_QEHR01000003.1"/>
</dbReference>
<dbReference type="InterPro" id="IPR051173">
    <property type="entry name" value="Ca_channel_alpha-2/delta"/>
</dbReference>
<dbReference type="Proteomes" id="UP000245962">
    <property type="component" value="Unassembled WGS sequence"/>
</dbReference>